<dbReference type="RefSeq" id="XP_062695158.1">
    <property type="nucleotide sequence ID" value="XM_062839954.1"/>
</dbReference>
<accession>A0AAJ0IBW8</accession>
<evidence type="ECO:0000313" key="1">
    <source>
        <dbReference type="EMBL" id="KAK3496894.1"/>
    </source>
</evidence>
<dbReference type="AlphaFoldDB" id="A0AAJ0IBW8"/>
<dbReference type="EMBL" id="JAULSX010000002">
    <property type="protein sequence ID" value="KAK3496894.1"/>
    <property type="molecule type" value="Genomic_DNA"/>
</dbReference>
<keyword evidence="2" id="KW-1185">Reference proteome</keyword>
<comment type="caution">
    <text evidence="1">The sequence shown here is derived from an EMBL/GenBank/DDBJ whole genome shotgun (WGS) entry which is preliminary data.</text>
</comment>
<dbReference type="Proteomes" id="UP001285908">
    <property type="component" value="Unassembled WGS sequence"/>
</dbReference>
<proteinExistence type="predicted"/>
<organism evidence="1 2">
    <name type="scientific">Neurospora hispaniola</name>
    <dbReference type="NCBI Taxonomy" id="588809"/>
    <lineage>
        <taxon>Eukaryota</taxon>
        <taxon>Fungi</taxon>
        <taxon>Dikarya</taxon>
        <taxon>Ascomycota</taxon>
        <taxon>Pezizomycotina</taxon>
        <taxon>Sordariomycetes</taxon>
        <taxon>Sordariomycetidae</taxon>
        <taxon>Sordariales</taxon>
        <taxon>Sordariaceae</taxon>
        <taxon>Neurospora</taxon>
    </lineage>
</organism>
<protein>
    <submittedName>
        <fullName evidence="1">Uncharacterized protein</fullName>
    </submittedName>
</protein>
<name>A0AAJ0IBW8_9PEZI</name>
<gene>
    <name evidence="1" type="ORF">B0T23DRAFT_426069</name>
</gene>
<sequence>MLFRHKWLFAVDQVASVGDQPSPAVSQRELNLAAVMVMMPPRFSKRPRRLRRPGSRHFLQQLAYSGYFPSCALDDVDGPLKDGRFCPQKRQVFVTELDQVLEVDDTGSRQLETGADCGYGGGVVEGDIEEESFVRGCDAGGYFHCFHAGVEEKHLTFRLAGSGESDARG</sequence>
<evidence type="ECO:0000313" key="2">
    <source>
        <dbReference type="Proteomes" id="UP001285908"/>
    </source>
</evidence>
<reference evidence="1 2" key="1">
    <citation type="journal article" date="2023" name="Mol. Phylogenet. Evol.">
        <title>Genome-scale phylogeny and comparative genomics of the fungal order Sordariales.</title>
        <authorList>
            <person name="Hensen N."/>
            <person name="Bonometti L."/>
            <person name="Westerberg I."/>
            <person name="Brannstrom I.O."/>
            <person name="Guillou S."/>
            <person name="Cros-Aarteil S."/>
            <person name="Calhoun S."/>
            <person name="Haridas S."/>
            <person name="Kuo A."/>
            <person name="Mondo S."/>
            <person name="Pangilinan J."/>
            <person name="Riley R."/>
            <person name="LaButti K."/>
            <person name="Andreopoulos B."/>
            <person name="Lipzen A."/>
            <person name="Chen C."/>
            <person name="Yan M."/>
            <person name="Daum C."/>
            <person name="Ng V."/>
            <person name="Clum A."/>
            <person name="Steindorff A."/>
            <person name="Ohm R.A."/>
            <person name="Martin F."/>
            <person name="Silar P."/>
            <person name="Natvig D.O."/>
            <person name="Lalanne C."/>
            <person name="Gautier V."/>
            <person name="Ament-Velasquez S.L."/>
            <person name="Kruys A."/>
            <person name="Hutchinson M.I."/>
            <person name="Powell A.J."/>
            <person name="Barry K."/>
            <person name="Miller A.N."/>
            <person name="Grigoriev I.V."/>
            <person name="Debuchy R."/>
            <person name="Gladieux P."/>
            <person name="Hiltunen Thoren M."/>
            <person name="Johannesson H."/>
        </authorList>
    </citation>
    <scope>NUCLEOTIDE SEQUENCE [LARGE SCALE GENOMIC DNA]</scope>
    <source>
        <strain evidence="1 2">FGSC 10403</strain>
    </source>
</reference>
<dbReference type="GeneID" id="87877576"/>